<evidence type="ECO:0008006" key="3">
    <source>
        <dbReference type="Google" id="ProtNLM"/>
    </source>
</evidence>
<organism evidence="1 2">
    <name type="scientific">Paenibacillus oleatilyticus</name>
    <dbReference type="NCBI Taxonomy" id="2594886"/>
    <lineage>
        <taxon>Bacteria</taxon>
        <taxon>Bacillati</taxon>
        <taxon>Bacillota</taxon>
        <taxon>Bacilli</taxon>
        <taxon>Bacillales</taxon>
        <taxon>Paenibacillaceae</taxon>
        <taxon>Paenibacillus</taxon>
    </lineage>
</organism>
<dbReference type="EMBL" id="JBHDLN010000012">
    <property type="protein sequence ID" value="MFB0845022.1"/>
    <property type="molecule type" value="Genomic_DNA"/>
</dbReference>
<dbReference type="InterPro" id="IPR011009">
    <property type="entry name" value="Kinase-like_dom_sf"/>
</dbReference>
<accession>A0ABV4V6M6</accession>
<dbReference type="Proteomes" id="UP001575622">
    <property type="component" value="Unassembled WGS sequence"/>
</dbReference>
<keyword evidence="2" id="KW-1185">Reference proteome</keyword>
<dbReference type="RefSeq" id="WP_373955193.1">
    <property type="nucleotide sequence ID" value="NZ_JBHDLN010000012.1"/>
</dbReference>
<reference evidence="1 2" key="1">
    <citation type="submission" date="2024-09" db="EMBL/GenBank/DDBJ databases">
        <authorList>
            <person name="Makale K.P.P."/>
            <person name="Makhzoum A."/>
            <person name="Rantong G."/>
            <person name="Rahube T.O."/>
        </authorList>
    </citation>
    <scope>NUCLEOTIDE SEQUENCE [LARGE SCALE GENOMIC DNA]</scope>
    <source>
        <strain evidence="1 2">KM_D13</strain>
    </source>
</reference>
<sequence>MTFKQDIHDILEDLRKKRILDSEIKAAHRMKGTTDGRVYTLAINDEPKYVLKLDSPQNICLVERCVQAYPESRLLPKLLYIDPAKTFMIYPYLTGTTHDNRGRKLEWMTLLVKDLLNHYEMDDQTQKWGRLALPRDSWLEFNELGLEEARENVGRLLPIGDYDKVQSLIERISKVETKYLLHGDTGVHNFVFHHFELIGVIDPSPMAGPVTYDFTYAFCSSPDDLNLDTLFAAFEFLRHKQIDQSRLVEETIFQLYCRIGICAKVHPKDLAGYLKAWEYWRTLLP</sequence>
<name>A0ABV4V6M6_9BACL</name>
<evidence type="ECO:0000313" key="1">
    <source>
        <dbReference type="EMBL" id="MFB0845022.1"/>
    </source>
</evidence>
<dbReference type="Gene3D" id="3.90.1200.10">
    <property type="match status" value="1"/>
</dbReference>
<comment type="caution">
    <text evidence="1">The sequence shown here is derived from an EMBL/GenBank/DDBJ whole genome shotgun (WGS) entry which is preliminary data.</text>
</comment>
<proteinExistence type="predicted"/>
<protein>
    <recommendedName>
        <fullName evidence="3">Aminoglycoside phosphotransferase domain-containing protein</fullName>
    </recommendedName>
</protein>
<gene>
    <name evidence="1" type="ORF">ACEU3E_22800</name>
</gene>
<dbReference type="SUPFAM" id="SSF56112">
    <property type="entry name" value="Protein kinase-like (PK-like)"/>
    <property type="match status" value="1"/>
</dbReference>
<evidence type="ECO:0000313" key="2">
    <source>
        <dbReference type="Proteomes" id="UP001575622"/>
    </source>
</evidence>